<dbReference type="NCBIfam" id="TIGR02595">
    <property type="entry name" value="PEP_CTERM"/>
    <property type="match status" value="1"/>
</dbReference>
<dbReference type="Proteomes" id="UP001225316">
    <property type="component" value="Unassembled WGS sequence"/>
</dbReference>
<evidence type="ECO:0000313" key="1">
    <source>
        <dbReference type="EMBL" id="MDQ8207325.1"/>
    </source>
</evidence>
<evidence type="ECO:0000313" key="2">
    <source>
        <dbReference type="Proteomes" id="UP001225316"/>
    </source>
</evidence>
<comment type="caution">
    <text evidence="1">The sequence shown here is derived from an EMBL/GenBank/DDBJ whole genome shotgun (WGS) entry which is preliminary data.</text>
</comment>
<protein>
    <submittedName>
        <fullName evidence="1">PEP-CTERM sorting domain-containing protein</fullName>
    </submittedName>
</protein>
<sequence length="242" mass="25951">MTTLTLFATASIASADILIDEGFESYTGGAVSGWTREGDHDFSSVAGLDGTTAAVLLGSAGSDSSTALRNTFSSEGTITDTFTFAFDFQQLTTGNSSNSGDRIMNFTLRESGQSVVNWRVLWDGSANGTMQYYDGAWQNMATQNELINESDVYRVTLSGDLDASYSITVNNLTDSTVVGGQVGITGLQSGFTALNELRFERGRSAQDFIIDNVYLSNVPEPSAYALLAGLLALSWGMVRRRQ</sequence>
<reference evidence="1 2" key="1">
    <citation type="submission" date="2023-04" db="EMBL/GenBank/DDBJ databases">
        <title>A novel bacteria isolated from coastal sediment.</title>
        <authorList>
            <person name="Liu X.-J."/>
            <person name="Du Z.-J."/>
        </authorList>
    </citation>
    <scope>NUCLEOTIDE SEQUENCE [LARGE SCALE GENOMIC DNA]</scope>
    <source>
        <strain evidence="1 2">SDUM461003</strain>
    </source>
</reference>
<name>A0ABU1AT36_9BACT</name>
<dbReference type="RefSeq" id="WP_308949459.1">
    <property type="nucleotide sequence ID" value="NZ_JARXHW010000012.1"/>
</dbReference>
<gene>
    <name evidence="1" type="ORF">QEH52_07385</name>
</gene>
<proteinExistence type="predicted"/>
<organism evidence="1 2">
    <name type="scientific">Thalassobacterium maritimum</name>
    <dbReference type="NCBI Taxonomy" id="3041265"/>
    <lineage>
        <taxon>Bacteria</taxon>
        <taxon>Pseudomonadati</taxon>
        <taxon>Verrucomicrobiota</taxon>
        <taxon>Opitutia</taxon>
        <taxon>Puniceicoccales</taxon>
        <taxon>Coraliomargaritaceae</taxon>
        <taxon>Thalassobacterium</taxon>
    </lineage>
</organism>
<dbReference type="InterPro" id="IPR013424">
    <property type="entry name" value="Ice-binding_C"/>
</dbReference>
<accession>A0ABU1AT36</accession>
<keyword evidence="2" id="KW-1185">Reference proteome</keyword>
<dbReference type="EMBL" id="JARXHW010000012">
    <property type="protein sequence ID" value="MDQ8207325.1"/>
    <property type="molecule type" value="Genomic_DNA"/>
</dbReference>